<evidence type="ECO:0000313" key="1">
    <source>
        <dbReference type="EMBL" id="MBX45503.1"/>
    </source>
</evidence>
<reference evidence="1" key="1">
    <citation type="submission" date="2018-02" db="EMBL/GenBank/DDBJ databases">
        <title>Rhizophora mucronata_Transcriptome.</title>
        <authorList>
            <person name="Meera S.P."/>
            <person name="Sreeshan A."/>
            <person name="Augustine A."/>
        </authorList>
    </citation>
    <scope>NUCLEOTIDE SEQUENCE</scope>
    <source>
        <tissue evidence="1">Leaf</tissue>
    </source>
</reference>
<accession>A0A2P2NST7</accession>
<name>A0A2P2NST7_RHIMU</name>
<organism evidence="1">
    <name type="scientific">Rhizophora mucronata</name>
    <name type="common">Asiatic mangrove</name>
    <dbReference type="NCBI Taxonomy" id="61149"/>
    <lineage>
        <taxon>Eukaryota</taxon>
        <taxon>Viridiplantae</taxon>
        <taxon>Streptophyta</taxon>
        <taxon>Embryophyta</taxon>
        <taxon>Tracheophyta</taxon>
        <taxon>Spermatophyta</taxon>
        <taxon>Magnoliopsida</taxon>
        <taxon>eudicotyledons</taxon>
        <taxon>Gunneridae</taxon>
        <taxon>Pentapetalae</taxon>
        <taxon>rosids</taxon>
        <taxon>fabids</taxon>
        <taxon>Malpighiales</taxon>
        <taxon>Rhizophoraceae</taxon>
        <taxon>Rhizophora</taxon>
    </lineage>
</organism>
<dbReference type="AlphaFoldDB" id="A0A2P2NST7"/>
<sequence length="61" mass="6891">MMLMQYDTVISAALFGTKKSQDNSRNKIGDPSFRHSTMGVQWDKTSSFWDLFSLPVSNISS</sequence>
<dbReference type="EMBL" id="GGEC01065019">
    <property type="protein sequence ID" value="MBX45503.1"/>
    <property type="molecule type" value="Transcribed_RNA"/>
</dbReference>
<proteinExistence type="predicted"/>
<protein>
    <submittedName>
        <fullName evidence="1">Uncharacterized protein</fullName>
    </submittedName>
</protein>